<comment type="caution">
    <text evidence="1">The sequence shown here is derived from an EMBL/GenBank/DDBJ whole genome shotgun (WGS) entry which is preliminary data.</text>
</comment>
<dbReference type="AlphaFoldDB" id="A0AAD1U969"/>
<protein>
    <submittedName>
        <fullName evidence="1">Uncharacterized protein</fullName>
    </submittedName>
</protein>
<gene>
    <name evidence="1" type="ORF">ECRASSUSDP1_LOCUS2443</name>
</gene>
<dbReference type="Proteomes" id="UP001295684">
    <property type="component" value="Unassembled WGS sequence"/>
</dbReference>
<accession>A0AAD1U969</accession>
<proteinExistence type="predicted"/>
<evidence type="ECO:0000313" key="1">
    <source>
        <dbReference type="EMBL" id="CAI2361133.1"/>
    </source>
</evidence>
<keyword evidence="2" id="KW-1185">Reference proteome</keyword>
<dbReference type="EMBL" id="CAMPGE010002334">
    <property type="protein sequence ID" value="CAI2361133.1"/>
    <property type="molecule type" value="Genomic_DNA"/>
</dbReference>
<evidence type="ECO:0000313" key="2">
    <source>
        <dbReference type="Proteomes" id="UP001295684"/>
    </source>
</evidence>
<reference evidence="1" key="1">
    <citation type="submission" date="2023-07" db="EMBL/GenBank/DDBJ databases">
        <authorList>
            <consortium name="AG Swart"/>
            <person name="Singh M."/>
            <person name="Singh A."/>
            <person name="Seah K."/>
            <person name="Emmerich C."/>
        </authorList>
    </citation>
    <scope>NUCLEOTIDE SEQUENCE</scope>
    <source>
        <strain evidence="1">DP1</strain>
    </source>
</reference>
<sequence length="142" mass="16209">MRFLCYLNPLNSICESISGIKYVFGVRIRVNNFVSRVVSNIDPCIFGCLCPPHDRHLSIQCQLWLKISKSFGTRPDSIGILVSHLPMAKNISLDLLLLLSGLIELRNMPRPYECLCICSCTRFSQCTQKLFLTRNPEQCQEL</sequence>
<name>A0AAD1U969_EUPCR</name>
<organism evidence="1 2">
    <name type="scientific">Euplotes crassus</name>
    <dbReference type="NCBI Taxonomy" id="5936"/>
    <lineage>
        <taxon>Eukaryota</taxon>
        <taxon>Sar</taxon>
        <taxon>Alveolata</taxon>
        <taxon>Ciliophora</taxon>
        <taxon>Intramacronucleata</taxon>
        <taxon>Spirotrichea</taxon>
        <taxon>Hypotrichia</taxon>
        <taxon>Euplotida</taxon>
        <taxon>Euplotidae</taxon>
        <taxon>Moneuplotes</taxon>
    </lineage>
</organism>